<dbReference type="PANTHER" id="PTHR48111">
    <property type="entry name" value="REGULATOR OF RPOS"/>
    <property type="match status" value="1"/>
</dbReference>
<keyword evidence="1 6" id="KW-0597">Phosphoprotein</keyword>
<keyword evidence="4 7" id="KW-0238">DNA-binding</keyword>
<proteinExistence type="predicted"/>
<name>A0ABP8MNM1_9BACT</name>
<sequence>MFIFDSCVNQSGLKKILLIEDDPHVAAFVKKGLEEESFSVISAPSGEEGLSAFERGSFDLLIVDIMLPGISGLEVCTQVRRQSHLPLLLLTALGTAENVALGLNTGADDYLVKPFKFIELTARVRSLLRRAERIAEPDQGAVLTFAGLSLNDQTKSVHYENAPVSLTATEYRLLFMFMKNARRALSRMDIIDEVWGVQADMSTNVVDVYVNYLRKKLEAAGAPRLIHTITGMGYIMKSEL</sequence>
<feature type="domain" description="OmpR/PhoB-type" evidence="9">
    <location>
        <begin position="140"/>
        <end position="238"/>
    </location>
</feature>
<evidence type="ECO:0000256" key="1">
    <source>
        <dbReference type="ARBA" id="ARBA00022553"/>
    </source>
</evidence>
<gene>
    <name evidence="10" type="ORF">GCM10023092_10370</name>
</gene>
<dbReference type="EMBL" id="BAABEZ010000013">
    <property type="protein sequence ID" value="GAA4452021.1"/>
    <property type="molecule type" value="Genomic_DNA"/>
</dbReference>
<dbReference type="SMART" id="SM00862">
    <property type="entry name" value="Trans_reg_C"/>
    <property type="match status" value="1"/>
</dbReference>
<dbReference type="SUPFAM" id="SSF52172">
    <property type="entry name" value="CheY-like"/>
    <property type="match status" value="1"/>
</dbReference>
<feature type="modified residue" description="4-aspartylphosphate" evidence="6">
    <location>
        <position position="64"/>
    </location>
</feature>
<protein>
    <submittedName>
        <fullName evidence="10">Response regulator transcription factor</fullName>
    </submittedName>
</protein>
<evidence type="ECO:0000256" key="3">
    <source>
        <dbReference type="ARBA" id="ARBA00023015"/>
    </source>
</evidence>
<comment type="caution">
    <text evidence="10">The sequence shown here is derived from an EMBL/GenBank/DDBJ whole genome shotgun (WGS) entry which is preliminary data.</text>
</comment>
<organism evidence="10 11">
    <name type="scientific">Rurimicrobium arvi</name>
    <dbReference type="NCBI Taxonomy" id="2049916"/>
    <lineage>
        <taxon>Bacteria</taxon>
        <taxon>Pseudomonadati</taxon>
        <taxon>Bacteroidota</taxon>
        <taxon>Chitinophagia</taxon>
        <taxon>Chitinophagales</taxon>
        <taxon>Chitinophagaceae</taxon>
        <taxon>Rurimicrobium</taxon>
    </lineage>
</organism>
<feature type="DNA-binding region" description="OmpR/PhoB-type" evidence="7">
    <location>
        <begin position="140"/>
        <end position="238"/>
    </location>
</feature>
<dbReference type="Proteomes" id="UP001501410">
    <property type="component" value="Unassembled WGS sequence"/>
</dbReference>
<dbReference type="InterPro" id="IPR036388">
    <property type="entry name" value="WH-like_DNA-bd_sf"/>
</dbReference>
<dbReference type="Gene3D" id="3.40.50.2300">
    <property type="match status" value="1"/>
</dbReference>
<keyword evidence="11" id="KW-1185">Reference proteome</keyword>
<evidence type="ECO:0000256" key="5">
    <source>
        <dbReference type="ARBA" id="ARBA00023163"/>
    </source>
</evidence>
<evidence type="ECO:0000313" key="10">
    <source>
        <dbReference type="EMBL" id="GAA4452021.1"/>
    </source>
</evidence>
<evidence type="ECO:0000256" key="2">
    <source>
        <dbReference type="ARBA" id="ARBA00023012"/>
    </source>
</evidence>
<evidence type="ECO:0000259" key="8">
    <source>
        <dbReference type="PROSITE" id="PS50110"/>
    </source>
</evidence>
<dbReference type="Gene3D" id="1.10.10.10">
    <property type="entry name" value="Winged helix-like DNA-binding domain superfamily/Winged helix DNA-binding domain"/>
    <property type="match status" value="1"/>
</dbReference>
<dbReference type="PANTHER" id="PTHR48111:SF22">
    <property type="entry name" value="REGULATOR OF RPOS"/>
    <property type="match status" value="1"/>
</dbReference>
<dbReference type="Pfam" id="PF00486">
    <property type="entry name" value="Trans_reg_C"/>
    <property type="match status" value="1"/>
</dbReference>
<dbReference type="PROSITE" id="PS51755">
    <property type="entry name" value="OMPR_PHOB"/>
    <property type="match status" value="1"/>
</dbReference>
<dbReference type="InterPro" id="IPR011006">
    <property type="entry name" value="CheY-like_superfamily"/>
</dbReference>
<dbReference type="SMART" id="SM00448">
    <property type="entry name" value="REC"/>
    <property type="match status" value="1"/>
</dbReference>
<dbReference type="PROSITE" id="PS50110">
    <property type="entry name" value="RESPONSE_REGULATORY"/>
    <property type="match status" value="1"/>
</dbReference>
<feature type="domain" description="Response regulatory" evidence="8">
    <location>
        <begin position="15"/>
        <end position="128"/>
    </location>
</feature>
<keyword evidence="2" id="KW-0902">Two-component regulatory system</keyword>
<dbReference type="CDD" id="cd00383">
    <property type="entry name" value="trans_reg_C"/>
    <property type="match status" value="1"/>
</dbReference>
<dbReference type="InterPro" id="IPR001789">
    <property type="entry name" value="Sig_transdc_resp-reg_receiver"/>
</dbReference>
<reference evidence="11" key="1">
    <citation type="journal article" date="2019" name="Int. J. Syst. Evol. Microbiol.">
        <title>The Global Catalogue of Microorganisms (GCM) 10K type strain sequencing project: providing services to taxonomists for standard genome sequencing and annotation.</title>
        <authorList>
            <consortium name="The Broad Institute Genomics Platform"/>
            <consortium name="The Broad Institute Genome Sequencing Center for Infectious Disease"/>
            <person name="Wu L."/>
            <person name="Ma J."/>
        </authorList>
    </citation>
    <scope>NUCLEOTIDE SEQUENCE [LARGE SCALE GENOMIC DNA]</scope>
    <source>
        <strain evidence="11">JCM 31921</strain>
    </source>
</reference>
<dbReference type="Pfam" id="PF00072">
    <property type="entry name" value="Response_reg"/>
    <property type="match status" value="1"/>
</dbReference>
<keyword evidence="5" id="KW-0804">Transcription</keyword>
<evidence type="ECO:0000256" key="6">
    <source>
        <dbReference type="PROSITE-ProRule" id="PRU00169"/>
    </source>
</evidence>
<evidence type="ECO:0000313" key="11">
    <source>
        <dbReference type="Proteomes" id="UP001501410"/>
    </source>
</evidence>
<evidence type="ECO:0000259" key="9">
    <source>
        <dbReference type="PROSITE" id="PS51755"/>
    </source>
</evidence>
<dbReference type="Gene3D" id="6.10.250.690">
    <property type="match status" value="1"/>
</dbReference>
<dbReference type="InterPro" id="IPR001867">
    <property type="entry name" value="OmpR/PhoB-type_DNA-bd"/>
</dbReference>
<dbReference type="InterPro" id="IPR039420">
    <property type="entry name" value="WalR-like"/>
</dbReference>
<accession>A0ABP8MNM1</accession>
<keyword evidence="3" id="KW-0805">Transcription regulation</keyword>
<evidence type="ECO:0000256" key="7">
    <source>
        <dbReference type="PROSITE-ProRule" id="PRU01091"/>
    </source>
</evidence>
<evidence type="ECO:0000256" key="4">
    <source>
        <dbReference type="ARBA" id="ARBA00023125"/>
    </source>
</evidence>